<evidence type="ECO:0000256" key="8">
    <source>
        <dbReference type="ARBA" id="ARBA00022741"/>
    </source>
</evidence>
<reference evidence="12" key="1">
    <citation type="journal article" date="2019" name="Science">
        <title>Mutation of a bHLH transcription factor allowed almond domestication.</title>
        <authorList>
            <person name="Sanchez-Perez R."/>
            <person name="Pavan S."/>
            <person name="Mazzeo R."/>
            <person name="Moldovan C."/>
            <person name="Aiese Cigliano R."/>
            <person name="Del Cueto J."/>
            <person name="Ricciardi F."/>
            <person name="Lotti C."/>
            <person name="Ricciardi L."/>
            <person name="Dicenta F."/>
            <person name="Lopez-Marques R.L."/>
            <person name="Lindberg Moller B."/>
        </authorList>
    </citation>
    <scope>NUCLEOTIDE SEQUENCE</scope>
</reference>
<evidence type="ECO:0000256" key="6">
    <source>
        <dbReference type="ARBA" id="ARBA00022676"/>
    </source>
</evidence>
<dbReference type="Pfam" id="PF14681">
    <property type="entry name" value="UPRTase"/>
    <property type="match status" value="1"/>
</dbReference>
<evidence type="ECO:0000256" key="7">
    <source>
        <dbReference type="ARBA" id="ARBA00022679"/>
    </source>
</evidence>
<feature type="domain" description="Phosphoribosyltransferase" evidence="11">
    <location>
        <begin position="32"/>
        <end position="238"/>
    </location>
</feature>
<dbReference type="GO" id="GO:0005737">
    <property type="term" value="C:cytoplasm"/>
    <property type="evidence" value="ECO:0007669"/>
    <property type="project" value="UniProtKB-ARBA"/>
</dbReference>
<organism evidence="12">
    <name type="scientific">Prunus dulcis</name>
    <name type="common">Almond</name>
    <name type="synonym">Amygdalus dulcis</name>
    <dbReference type="NCBI Taxonomy" id="3755"/>
    <lineage>
        <taxon>Eukaryota</taxon>
        <taxon>Viridiplantae</taxon>
        <taxon>Streptophyta</taxon>
        <taxon>Embryophyta</taxon>
        <taxon>Tracheophyta</taxon>
        <taxon>Spermatophyta</taxon>
        <taxon>Magnoliopsida</taxon>
        <taxon>eudicotyledons</taxon>
        <taxon>Gunneridae</taxon>
        <taxon>Pentapetalae</taxon>
        <taxon>rosids</taxon>
        <taxon>fabids</taxon>
        <taxon>Rosales</taxon>
        <taxon>Rosaceae</taxon>
        <taxon>Amygdaloideae</taxon>
        <taxon>Amygdaleae</taxon>
        <taxon>Prunus</taxon>
    </lineage>
</organism>
<evidence type="ECO:0000259" key="11">
    <source>
        <dbReference type="Pfam" id="PF14681"/>
    </source>
</evidence>
<dbReference type="CDD" id="cd06223">
    <property type="entry name" value="PRTases_typeI"/>
    <property type="match status" value="1"/>
</dbReference>
<comment type="pathway">
    <text evidence="2">Pyrimidine metabolism; UMP biosynthesis via salvage pathway; UMP from uracil: step 1/1.</text>
</comment>
<dbReference type="FunFam" id="3.40.50.2020:FF:000003">
    <property type="entry name" value="Uracil phosphoribosyltransferase"/>
    <property type="match status" value="1"/>
</dbReference>
<name>A0A4Y1RQP9_PRUDU</name>
<dbReference type="GO" id="GO:0004845">
    <property type="term" value="F:uracil phosphoribosyltransferase activity"/>
    <property type="evidence" value="ECO:0007669"/>
    <property type="project" value="UniProtKB-EC"/>
</dbReference>
<comment type="similarity">
    <text evidence="3">Belongs to the UPRTase family.</text>
</comment>
<gene>
    <name evidence="12" type="ORF">Prudu_017761</name>
</gene>
<keyword evidence="9" id="KW-0342">GTP-binding</keyword>
<keyword evidence="7 12" id="KW-0808">Transferase</keyword>
<proteinExistence type="inferred from homology"/>
<evidence type="ECO:0000256" key="5">
    <source>
        <dbReference type="ARBA" id="ARBA00022533"/>
    </source>
</evidence>
<dbReference type="PANTHER" id="PTHR32315:SF4">
    <property type="entry name" value="URACIL PHOSPHORIBOSYLTRANSFERASE, CHLOROPLASTIC"/>
    <property type="match status" value="1"/>
</dbReference>
<dbReference type="NCBIfam" id="NF001097">
    <property type="entry name" value="PRK00129.1"/>
    <property type="match status" value="1"/>
</dbReference>
<dbReference type="EMBL" id="AP019302">
    <property type="protein sequence ID" value="BBH06186.1"/>
    <property type="molecule type" value="Genomic_DNA"/>
</dbReference>
<dbReference type="NCBIfam" id="TIGR01091">
    <property type="entry name" value="upp"/>
    <property type="match status" value="1"/>
</dbReference>
<evidence type="ECO:0000256" key="3">
    <source>
        <dbReference type="ARBA" id="ARBA00009516"/>
    </source>
</evidence>
<dbReference type="EC" id="2.4.2.9" evidence="4"/>
<dbReference type="PANTHER" id="PTHR32315">
    <property type="entry name" value="ADENINE PHOSPHORIBOSYLTRANSFERASE"/>
    <property type="match status" value="1"/>
</dbReference>
<dbReference type="InterPro" id="IPR050054">
    <property type="entry name" value="UPRTase/APRTase"/>
</dbReference>
<evidence type="ECO:0000256" key="2">
    <source>
        <dbReference type="ARBA" id="ARBA00005180"/>
    </source>
</evidence>
<dbReference type="GO" id="GO:0005525">
    <property type="term" value="F:GTP binding"/>
    <property type="evidence" value="ECO:0007669"/>
    <property type="project" value="UniProtKB-KW"/>
</dbReference>
<evidence type="ECO:0000256" key="10">
    <source>
        <dbReference type="ARBA" id="ARBA00031082"/>
    </source>
</evidence>
<dbReference type="GO" id="GO:0044206">
    <property type="term" value="P:UMP salvage"/>
    <property type="evidence" value="ECO:0007669"/>
    <property type="project" value="UniProtKB-UniPathway"/>
</dbReference>
<dbReference type="InterPro" id="IPR000836">
    <property type="entry name" value="PRTase_dom"/>
</dbReference>
<dbReference type="InterPro" id="IPR029057">
    <property type="entry name" value="PRTase-like"/>
</dbReference>
<sequence>MATARRRSFGTVRAHMATEEKPVSEDRMLVFVPPHPLIKHWVSVLRNEQTPCPIFRNAMAELGRLLIYEASRDWLPTVTGEIQSPLGVASVEFVDPREPISVVPILRAGLALVEHASSILPATRTYHLGIGRNEETLQPTVYLNKLPDKFPEGSRVFLVDPMLATGGTIVAAMNLLKDHGVDNKQIKVISAVAAPPALQKLSEKFPGLHVYTGIIDPIVNEKGFIIPGLGDAGDRSFGKISENHCFIRGRLKSPSAPMPIADEVPSPVIPLSDKASCSGANKLQSPIVSHQDDNVDPIEPQEDVKRGAMQEIGATVIATYIEKSLGLDTCETEKRDHWE</sequence>
<dbReference type="InterPro" id="IPR005765">
    <property type="entry name" value="UPRT"/>
</dbReference>
<comment type="cofactor">
    <cofactor evidence="1">
        <name>Mg(2+)</name>
        <dbReference type="ChEBI" id="CHEBI:18420"/>
    </cofactor>
</comment>
<evidence type="ECO:0000256" key="4">
    <source>
        <dbReference type="ARBA" id="ARBA00011894"/>
    </source>
</evidence>
<keyword evidence="5" id="KW-0021">Allosteric enzyme</keyword>
<dbReference type="SUPFAM" id="SSF53271">
    <property type="entry name" value="PRTase-like"/>
    <property type="match status" value="1"/>
</dbReference>
<evidence type="ECO:0000256" key="1">
    <source>
        <dbReference type="ARBA" id="ARBA00001946"/>
    </source>
</evidence>
<evidence type="ECO:0000256" key="9">
    <source>
        <dbReference type="ARBA" id="ARBA00023134"/>
    </source>
</evidence>
<accession>A0A4Y1RQP9</accession>
<protein>
    <recommendedName>
        <fullName evidence="4">uracil phosphoribosyltransferase</fullName>
        <ecNumber evidence="4">2.4.2.9</ecNumber>
    </recommendedName>
    <alternativeName>
        <fullName evidence="10">UMP pyrophosphorylase</fullName>
    </alternativeName>
</protein>
<keyword evidence="8" id="KW-0547">Nucleotide-binding</keyword>
<dbReference type="AlphaFoldDB" id="A0A4Y1RQP9"/>
<dbReference type="Gene3D" id="3.40.50.2020">
    <property type="match status" value="1"/>
</dbReference>
<dbReference type="GO" id="GO:0006223">
    <property type="term" value="P:uracil salvage"/>
    <property type="evidence" value="ECO:0007669"/>
    <property type="project" value="InterPro"/>
</dbReference>
<keyword evidence="6 12" id="KW-0328">Glycosyltransferase</keyword>
<dbReference type="UniPathway" id="UPA00574">
    <property type="reaction ID" value="UER00636"/>
</dbReference>
<evidence type="ECO:0000313" key="12">
    <source>
        <dbReference type="EMBL" id="BBH06186.1"/>
    </source>
</evidence>